<gene>
    <name evidence="2" type="ORF">RB614_15850</name>
</gene>
<dbReference type="Gene3D" id="3.90.1750.20">
    <property type="entry name" value="Putative Large Serine Recombinase, Chain B, Domain 2"/>
    <property type="match status" value="1"/>
</dbReference>
<dbReference type="PANTHER" id="PTHR30461">
    <property type="entry name" value="DNA-INVERTASE FROM LAMBDOID PROPHAGE"/>
    <property type="match status" value="1"/>
</dbReference>
<dbReference type="SUPFAM" id="SSF53041">
    <property type="entry name" value="Resolvase-like"/>
    <property type="match status" value="1"/>
</dbReference>
<dbReference type="InterPro" id="IPR050639">
    <property type="entry name" value="SSR_resolvase"/>
</dbReference>
<dbReference type="Gene3D" id="3.40.50.1390">
    <property type="entry name" value="Resolvase, N-terminal catalytic domain"/>
    <property type="match status" value="1"/>
</dbReference>
<dbReference type="CDD" id="cd00338">
    <property type="entry name" value="Ser_Recombinase"/>
    <property type="match status" value="1"/>
</dbReference>
<dbReference type="EMBL" id="JAVHUY010000013">
    <property type="protein sequence ID" value="MDQ7905986.1"/>
    <property type="molecule type" value="Genomic_DNA"/>
</dbReference>
<name>A0ABU0ZFZ1_9ACTN</name>
<evidence type="ECO:0000313" key="3">
    <source>
        <dbReference type="Proteomes" id="UP001230908"/>
    </source>
</evidence>
<dbReference type="InterPro" id="IPR038109">
    <property type="entry name" value="DNA_bind_recomb_sf"/>
</dbReference>
<dbReference type="SMART" id="SM00857">
    <property type="entry name" value="Resolvase"/>
    <property type="match status" value="1"/>
</dbReference>
<dbReference type="InterPro" id="IPR011109">
    <property type="entry name" value="DNA_bind_recombinase_dom"/>
</dbReference>
<feature type="domain" description="Recombinase" evidence="1">
    <location>
        <begin position="215"/>
        <end position="323"/>
    </location>
</feature>
<organism evidence="2 3">
    <name type="scientific">Phytohabitans maris</name>
    <dbReference type="NCBI Taxonomy" id="3071409"/>
    <lineage>
        <taxon>Bacteria</taxon>
        <taxon>Bacillati</taxon>
        <taxon>Actinomycetota</taxon>
        <taxon>Actinomycetes</taxon>
        <taxon>Micromonosporales</taxon>
        <taxon>Micromonosporaceae</taxon>
    </lineage>
</organism>
<dbReference type="Pfam" id="PF00239">
    <property type="entry name" value="Resolvase"/>
    <property type="match status" value="1"/>
</dbReference>
<dbReference type="Pfam" id="PF07508">
    <property type="entry name" value="Recombinase"/>
    <property type="match status" value="1"/>
</dbReference>
<dbReference type="InterPro" id="IPR006119">
    <property type="entry name" value="Resolv_N"/>
</dbReference>
<evidence type="ECO:0000259" key="1">
    <source>
        <dbReference type="PROSITE" id="PS51737"/>
    </source>
</evidence>
<dbReference type="PANTHER" id="PTHR30461:SF23">
    <property type="entry name" value="DNA RECOMBINASE-RELATED"/>
    <property type="match status" value="1"/>
</dbReference>
<protein>
    <submittedName>
        <fullName evidence="2">Recombinase family protein</fullName>
    </submittedName>
</protein>
<dbReference type="RefSeq" id="WP_308713254.1">
    <property type="nucleotide sequence ID" value="NZ_JAVHUY010000013.1"/>
</dbReference>
<sequence>MTATASPLGIPDQCKAILLARLSDKREDVDLTDEGIPQSLEDQIQRMRDRAALLGWAVYKVIKNPRLSAYKRRKITLPDGRREYRVFRPDLREALGDLWAGRANALLCLDLDRAFRDPKDLQDLIDVVEHAPHSIVVESCTDSLHMEKGKDNFDAEIRVLVANKASRDTARRVSMWRERQARNGKFGGGRRPFGFCLGAPDVPDNAMPEDLVCAWHGGRDCKSGITTIDYEIDVIADSSHRLLQGISLRALAAELRERQEVPTVTGADWSAQTLRDILLRPRNAGFMVHKKQIIEGVKAPWKPIVSPEVFYAVRDLLTDPSRRTGPGAAPRWHGTTIYRCGICTPLGTDTDADGVKPVTCQVTLGGREPRYKCKDHSHLTRNVAKVDRLVFGHVLYALTHPRAYELLAAPPPEVDAEGLRAERTAIRQRLELMAEDEVLGLKTRAQVIAATKRGNARITEIDELLNATATSDPLATVVNASDPVQAWADLGLADQRLFIDRLCTVTILPSGRRGRGFDPTTVDIAPKHTLGSGSLPAEALTTAVA</sequence>
<keyword evidence="3" id="KW-1185">Reference proteome</keyword>
<dbReference type="Proteomes" id="UP001230908">
    <property type="component" value="Unassembled WGS sequence"/>
</dbReference>
<proteinExistence type="predicted"/>
<comment type="caution">
    <text evidence="2">The sequence shown here is derived from an EMBL/GenBank/DDBJ whole genome shotgun (WGS) entry which is preliminary data.</text>
</comment>
<evidence type="ECO:0000313" key="2">
    <source>
        <dbReference type="EMBL" id="MDQ7905986.1"/>
    </source>
</evidence>
<reference evidence="2 3" key="1">
    <citation type="submission" date="2023-08" db="EMBL/GenBank/DDBJ databases">
        <title>Phytohabitans sansha sp. nov., isolated from marine sediment.</title>
        <authorList>
            <person name="Zhao Y."/>
            <person name="Yi K."/>
        </authorList>
    </citation>
    <scope>NUCLEOTIDE SEQUENCE [LARGE SCALE GENOMIC DNA]</scope>
    <source>
        <strain evidence="2 3">ZYX-F-186</strain>
    </source>
</reference>
<dbReference type="InterPro" id="IPR036162">
    <property type="entry name" value="Resolvase-like_N_sf"/>
</dbReference>
<dbReference type="PROSITE" id="PS51737">
    <property type="entry name" value="RECOMBINASE_DNA_BIND"/>
    <property type="match status" value="1"/>
</dbReference>
<accession>A0ABU0ZFZ1</accession>